<dbReference type="GO" id="GO:0007030">
    <property type="term" value="P:Golgi organization"/>
    <property type="evidence" value="ECO:0007669"/>
    <property type="project" value="InterPro"/>
</dbReference>
<dbReference type="InterPro" id="IPR024602">
    <property type="entry name" value="COG_su2_N"/>
</dbReference>
<dbReference type="PANTHER" id="PTHR12961">
    <property type="entry name" value="CONSERVED OLIGOMERIC GOLGI COMPLEX COMPONENT 2"/>
    <property type="match status" value="1"/>
</dbReference>
<evidence type="ECO:0000313" key="11">
    <source>
        <dbReference type="EMBL" id="UNI18519.1"/>
    </source>
</evidence>
<evidence type="ECO:0000256" key="3">
    <source>
        <dbReference type="ARBA" id="ARBA00020977"/>
    </source>
</evidence>
<evidence type="ECO:0000256" key="9">
    <source>
        <dbReference type="SAM" id="MobiDB-lite"/>
    </source>
</evidence>
<reference evidence="11" key="1">
    <citation type="submission" date="2021-11" db="EMBL/GenBank/DDBJ databases">
        <title>Purpureocillium_takamizusanense_genome.</title>
        <authorList>
            <person name="Nguyen N.-H."/>
        </authorList>
    </citation>
    <scope>NUCLEOTIDE SEQUENCE</scope>
    <source>
        <strain evidence="11">PT3</strain>
    </source>
</reference>
<dbReference type="OrthoDB" id="332281at2759"/>
<feature type="compositionally biased region" description="Low complexity" evidence="9">
    <location>
        <begin position="89"/>
        <end position="109"/>
    </location>
</feature>
<dbReference type="PANTHER" id="PTHR12961:SF0">
    <property type="entry name" value="CONSERVED OLIGOMERIC GOLGI COMPLEX SUBUNIT 2"/>
    <property type="match status" value="1"/>
</dbReference>
<keyword evidence="7" id="KW-0472">Membrane</keyword>
<keyword evidence="4" id="KW-0813">Transport</keyword>
<evidence type="ECO:0000256" key="1">
    <source>
        <dbReference type="ARBA" id="ARBA00004395"/>
    </source>
</evidence>
<evidence type="ECO:0000256" key="8">
    <source>
        <dbReference type="ARBA" id="ARBA00031344"/>
    </source>
</evidence>
<dbReference type="GeneID" id="72066734"/>
<dbReference type="AlphaFoldDB" id="A0A9Q8QD50"/>
<dbReference type="Proteomes" id="UP000829364">
    <property type="component" value="Chromosome 4"/>
</dbReference>
<feature type="region of interest" description="Disordered" evidence="9">
    <location>
        <begin position="88"/>
        <end position="143"/>
    </location>
</feature>
<dbReference type="KEGG" id="ptkz:JDV02_004783"/>
<dbReference type="GO" id="GO:0000139">
    <property type="term" value="C:Golgi membrane"/>
    <property type="evidence" value="ECO:0007669"/>
    <property type="project" value="UniProtKB-SubCell"/>
</dbReference>
<dbReference type="EMBL" id="CP086357">
    <property type="protein sequence ID" value="UNI18519.1"/>
    <property type="molecule type" value="Genomic_DNA"/>
</dbReference>
<feature type="region of interest" description="Disordered" evidence="9">
    <location>
        <begin position="39"/>
        <end position="68"/>
    </location>
</feature>
<protein>
    <recommendedName>
        <fullName evidence="3">Conserved oligomeric Golgi complex subunit 2</fullName>
    </recommendedName>
    <alternativeName>
        <fullName evidence="8">Component of oligomeric Golgi complex 2</fullName>
    </alternativeName>
</protein>
<gene>
    <name evidence="11" type="ORF">JDV02_004783</name>
</gene>
<evidence type="ECO:0000256" key="6">
    <source>
        <dbReference type="ARBA" id="ARBA00023034"/>
    </source>
</evidence>
<dbReference type="InterPro" id="IPR009316">
    <property type="entry name" value="COG2"/>
</dbReference>
<evidence type="ECO:0000259" key="10">
    <source>
        <dbReference type="Pfam" id="PF06148"/>
    </source>
</evidence>
<keyword evidence="5" id="KW-0653">Protein transport</keyword>
<evidence type="ECO:0000256" key="5">
    <source>
        <dbReference type="ARBA" id="ARBA00022927"/>
    </source>
</evidence>
<feature type="domain" description="Conserved oligomeric Golgi complex subunit 2 N-terminal" evidence="10">
    <location>
        <begin position="143"/>
        <end position="213"/>
    </location>
</feature>
<sequence>MHLTGLCIKTVKPRLLPPWSTTTIHGTHWALRTSTAVHHDPSVDSSTYHRPNPCHRQSSKGPQGTSRTATHVITESLVRSACPSSASMAHLAPASHTHTHPTPSNTAATFNLAAPSSSSSSTGGGDDDDDDDAPLPFPTALPRSDFLAPDFQPAAYLSALPHRHQTLEDLRADLRDRSAAISAELLELVNSNYTAFLSLGSELRGGDEKVEGVKVALLGFRRAVEDVKAKVASRRDESQRLSGELGDVRSSIEQGRKMLEVSDRLSALEERLAVDSLPADGDVEWDSDDTDENDDDEDEHVQGLVGSSPARLLQSARECRQITVLEQSLDPQHPFFIKLDERLTRCRNTLLLDLGNALKEARGAGARGQGRVMRYLEIYRMLDAQGEAVKALRKT</sequence>
<dbReference type="GO" id="GO:0017119">
    <property type="term" value="C:Golgi transport complex"/>
    <property type="evidence" value="ECO:0007669"/>
    <property type="project" value="TreeGrafter"/>
</dbReference>
<accession>A0A9Q8QD50</accession>
<evidence type="ECO:0000256" key="2">
    <source>
        <dbReference type="ARBA" id="ARBA00007603"/>
    </source>
</evidence>
<name>A0A9Q8QD50_9HYPO</name>
<dbReference type="GO" id="GO:0006891">
    <property type="term" value="P:intra-Golgi vesicle-mediated transport"/>
    <property type="evidence" value="ECO:0007669"/>
    <property type="project" value="TreeGrafter"/>
</dbReference>
<evidence type="ECO:0000256" key="4">
    <source>
        <dbReference type="ARBA" id="ARBA00022448"/>
    </source>
</evidence>
<comment type="similarity">
    <text evidence="2">Belongs to the COG2 family.</text>
</comment>
<evidence type="ECO:0000313" key="12">
    <source>
        <dbReference type="Proteomes" id="UP000829364"/>
    </source>
</evidence>
<feature type="compositionally biased region" description="Polar residues" evidence="9">
    <location>
        <begin position="43"/>
        <end position="68"/>
    </location>
</feature>
<dbReference type="GO" id="GO:0015031">
    <property type="term" value="P:protein transport"/>
    <property type="evidence" value="ECO:0007669"/>
    <property type="project" value="UniProtKB-KW"/>
</dbReference>
<dbReference type="Pfam" id="PF06148">
    <property type="entry name" value="COG2_N"/>
    <property type="match status" value="1"/>
</dbReference>
<comment type="subcellular location">
    <subcellularLocation>
        <location evidence="1">Golgi apparatus membrane</location>
        <topology evidence="1">Peripheral membrane protein</topology>
    </subcellularLocation>
</comment>
<proteinExistence type="inferred from homology"/>
<feature type="compositionally biased region" description="Acidic residues" evidence="9">
    <location>
        <begin position="281"/>
        <end position="299"/>
    </location>
</feature>
<evidence type="ECO:0000256" key="7">
    <source>
        <dbReference type="ARBA" id="ARBA00023136"/>
    </source>
</evidence>
<dbReference type="RefSeq" id="XP_047842000.1">
    <property type="nucleotide sequence ID" value="XM_047986020.1"/>
</dbReference>
<feature type="region of interest" description="Disordered" evidence="9">
    <location>
        <begin position="279"/>
        <end position="299"/>
    </location>
</feature>
<organism evidence="11 12">
    <name type="scientific">Purpureocillium takamizusanense</name>
    <dbReference type="NCBI Taxonomy" id="2060973"/>
    <lineage>
        <taxon>Eukaryota</taxon>
        <taxon>Fungi</taxon>
        <taxon>Dikarya</taxon>
        <taxon>Ascomycota</taxon>
        <taxon>Pezizomycotina</taxon>
        <taxon>Sordariomycetes</taxon>
        <taxon>Hypocreomycetidae</taxon>
        <taxon>Hypocreales</taxon>
        <taxon>Ophiocordycipitaceae</taxon>
        <taxon>Purpureocillium</taxon>
    </lineage>
</organism>
<keyword evidence="12" id="KW-1185">Reference proteome</keyword>
<keyword evidence="6" id="KW-0333">Golgi apparatus</keyword>